<evidence type="ECO:0000313" key="2">
    <source>
        <dbReference type="EMBL" id="ALG10444.1"/>
    </source>
</evidence>
<dbReference type="OrthoDB" id="4536199at2"/>
<accession>A0A0N9HYD1</accession>
<dbReference type="KEGG" id="kphy:AOZ06_29290"/>
<protein>
    <recommendedName>
        <fullName evidence="1">N-acetyltransferase domain-containing protein</fullName>
    </recommendedName>
</protein>
<dbReference type="AlphaFoldDB" id="A0A0N9HYD1"/>
<dbReference type="STRING" id="860235.AOZ06_29290"/>
<dbReference type="PROSITE" id="PS51186">
    <property type="entry name" value="GNAT"/>
    <property type="match status" value="1"/>
</dbReference>
<reference evidence="2 3" key="1">
    <citation type="submission" date="2015-07" db="EMBL/GenBank/DDBJ databases">
        <title>Genome sequencing of Kibdelosporangium phytohabitans.</title>
        <authorList>
            <person name="Qin S."/>
            <person name="Xing K."/>
        </authorList>
    </citation>
    <scope>NUCLEOTIDE SEQUENCE [LARGE SCALE GENOMIC DNA]</scope>
    <source>
        <strain evidence="2 3">KLBMP1111</strain>
    </source>
</reference>
<dbReference type="Gene3D" id="3.40.630.30">
    <property type="match status" value="1"/>
</dbReference>
<proteinExistence type="predicted"/>
<dbReference type="InterPro" id="IPR016181">
    <property type="entry name" value="Acyl_CoA_acyltransferase"/>
</dbReference>
<sequence>MRAMSMRRCAASGTTGLVDAVVRMHAEIYAEPRFGGDPYFADRSFRDRLMIGLRQPGFELLLAELAGEPAGCFYGWALPSYTRWWTPLKDTLPSGMTAETGDRTVFIQEIMVRAPWRGRGIARRMHDDFLTGRSEERALLCVQPDNEPARSAYLRWGWEWVATTRFGAQSPVFDCLVKPLR</sequence>
<keyword evidence="3" id="KW-1185">Reference proteome</keyword>
<evidence type="ECO:0000313" key="3">
    <source>
        <dbReference type="Proteomes" id="UP000063699"/>
    </source>
</evidence>
<dbReference type="SUPFAM" id="SSF55729">
    <property type="entry name" value="Acyl-CoA N-acyltransferases (Nat)"/>
    <property type="match status" value="1"/>
</dbReference>
<dbReference type="InterPro" id="IPR000182">
    <property type="entry name" value="GNAT_dom"/>
</dbReference>
<dbReference type="GO" id="GO:0016747">
    <property type="term" value="F:acyltransferase activity, transferring groups other than amino-acyl groups"/>
    <property type="evidence" value="ECO:0007669"/>
    <property type="project" value="InterPro"/>
</dbReference>
<gene>
    <name evidence="2" type="ORF">AOZ06_29290</name>
</gene>
<feature type="domain" description="N-acetyltransferase" evidence="1">
    <location>
        <begin position="4"/>
        <end position="181"/>
    </location>
</feature>
<dbReference type="EMBL" id="CP012752">
    <property type="protein sequence ID" value="ALG10444.1"/>
    <property type="molecule type" value="Genomic_DNA"/>
</dbReference>
<organism evidence="2 3">
    <name type="scientific">Kibdelosporangium phytohabitans</name>
    <dbReference type="NCBI Taxonomy" id="860235"/>
    <lineage>
        <taxon>Bacteria</taxon>
        <taxon>Bacillati</taxon>
        <taxon>Actinomycetota</taxon>
        <taxon>Actinomycetes</taxon>
        <taxon>Pseudonocardiales</taxon>
        <taxon>Pseudonocardiaceae</taxon>
        <taxon>Kibdelosporangium</taxon>
    </lineage>
</organism>
<name>A0A0N9HYD1_9PSEU</name>
<evidence type="ECO:0000259" key="1">
    <source>
        <dbReference type="PROSITE" id="PS51186"/>
    </source>
</evidence>
<dbReference type="Proteomes" id="UP000063699">
    <property type="component" value="Chromosome"/>
</dbReference>
<dbReference type="Pfam" id="PF00583">
    <property type="entry name" value="Acetyltransf_1"/>
    <property type="match status" value="1"/>
</dbReference>